<name>A0A1B3B0P3_9CAUD</name>
<proteinExistence type="predicted"/>
<protein>
    <submittedName>
        <fullName evidence="1">Uncharacterized protein</fullName>
    </submittedName>
</protein>
<dbReference type="EMBL" id="KX557281">
    <property type="protein sequence ID" value="AOE44600.1"/>
    <property type="molecule type" value="Genomic_DNA"/>
</dbReference>
<dbReference type="RefSeq" id="YP_009291057.1">
    <property type="nucleotide sequence ID" value="NC_031109.1"/>
</dbReference>
<reference evidence="2" key="1">
    <citation type="submission" date="2016-07" db="EMBL/GenBank/DDBJ databases">
        <authorList>
            <person name="Florea S."/>
            <person name="Webb J.S."/>
            <person name="Jaromczyk J."/>
            <person name="Schardl C.L."/>
        </authorList>
    </citation>
    <scope>NUCLEOTIDE SEQUENCE [LARGE SCALE GENOMIC DNA]</scope>
</reference>
<sequence>MKIFAHFYGKPYAIANTVESRDIYSVNGVRLDHPRRVWDVYYEDHFGCVAQGFRDVDSALRWIENENKRHVFVWLNDETRDVVQNKYLADADTDVHAEIPWL</sequence>
<gene>
    <name evidence="1" type="primary">92</name>
    <name evidence="1" type="ORF">SEA_JUMBO_92</name>
</gene>
<keyword evidence="2" id="KW-1185">Reference proteome</keyword>
<accession>A0A1B3B0P3</accession>
<organism evidence="1 2">
    <name type="scientific">Gordonia phage Jumbo</name>
    <dbReference type="NCBI Taxonomy" id="1887650"/>
    <lineage>
        <taxon>Viruses</taxon>
        <taxon>Duplodnaviria</taxon>
        <taxon>Heunggongvirae</taxon>
        <taxon>Uroviricota</taxon>
        <taxon>Caudoviricetes</taxon>
        <taxon>Gorjumvirus</taxon>
        <taxon>Gorjumvirus jumbo</taxon>
    </lineage>
</organism>
<evidence type="ECO:0000313" key="2">
    <source>
        <dbReference type="Proteomes" id="UP000203357"/>
    </source>
</evidence>
<dbReference type="KEGG" id="vg:29067982"/>
<evidence type="ECO:0000313" key="1">
    <source>
        <dbReference type="EMBL" id="AOE44600.1"/>
    </source>
</evidence>
<dbReference type="Proteomes" id="UP000203357">
    <property type="component" value="Segment"/>
</dbReference>
<dbReference type="GeneID" id="29067982"/>